<dbReference type="InterPro" id="IPR036736">
    <property type="entry name" value="ACP-like_sf"/>
</dbReference>
<reference evidence="7 8" key="1">
    <citation type="submission" date="2024-06" db="EMBL/GenBank/DDBJ databases">
        <title>The Natural Products Discovery Center: Release of the First 8490 Sequenced Strains for Exploring Actinobacteria Biosynthetic Diversity.</title>
        <authorList>
            <person name="Kalkreuter E."/>
            <person name="Kautsar S.A."/>
            <person name="Yang D."/>
            <person name="Bader C.D."/>
            <person name="Teijaro C.N."/>
            <person name="Fluegel L."/>
            <person name="Davis C.M."/>
            <person name="Simpson J.R."/>
            <person name="Lauterbach L."/>
            <person name="Steele A.D."/>
            <person name="Gui C."/>
            <person name="Meng S."/>
            <person name="Li G."/>
            <person name="Viehrig K."/>
            <person name="Ye F."/>
            <person name="Su P."/>
            <person name="Kiefer A.F."/>
            <person name="Nichols A."/>
            <person name="Cepeda A.J."/>
            <person name="Yan W."/>
            <person name="Fan B."/>
            <person name="Jiang Y."/>
            <person name="Adhikari A."/>
            <person name="Zheng C.-J."/>
            <person name="Schuster L."/>
            <person name="Cowan T.M."/>
            <person name="Smanski M.J."/>
            <person name="Chevrette M.G."/>
            <person name="De Carvalho L.P.S."/>
            <person name="Shen B."/>
        </authorList>
    </citation>
    <scope>NUCLEOTIDE SEQUENCE [LARGE SCALE GENOMIC DNA]</scope>
    <source>
        <strain evidence="7 8">NPDC000155</strain>
    </source>
</reference>
<keyword evidence="3" id="KW-0597">Phosphoprotein</keyword>
<dbReference type="InterPro" id="IPR010071">
    <property type="entry name" value="AA_adenyl_dom"/>
</dbReference>
<evidence type="ECO:0000256" key="4">
    <source>
        <dbReference type="ARBA" id="ARBA00022737"/>
    </source>
</evidence>
<dbReference type="Gene3D" id="2.30.38.10">
    <property type="entry name" value="Luciferase, Domain 3"/>
    <property type="match status" value="2"/>
</dbReference>
<evidence type="ECO:0000313" key="7">
    <source>
        <dbReference type="EMBL" id="MER7376217.1"/>
    </source>
</evidence>
<sequence length="1997" mass="211365">MPDSKQDRSPVAADVTITALFARQSRATPDAIAVECDDRTLTYGQLAELSDRFAAGLIERGVGPETAVAVTLPRSAELVAVLLGVLKAGAAYLPMDPDYPAERMEFMLRDVRPALRIGTEAVPGDPCPVVTPAQITADAGTPGTRPAPRPEQLAYVIYTSGSTGTPKGIGITHRDVADLASDSQFAGGAHTRVLLHSPLAFDASVYELWVPLLTGGRVVVDTSEDLTPGVLAGLVARHGVTAVWLTSALFNVLVEDEPRCLAGLREVWAGGDRVLAPVVRRAMEACPGTRFVNGYGPTETTVFATSHRVERAEDLGTEVPIGRALDTMRAHVLDERLRPVSPGTPGELYVAGGGLARGYLNRPSQSAERFVACPFGAPGERMYRTGDLVTATEDGELTYQGRADHQVKVRGFRIEPGEVEAALLSHPEVAHAAVIARQDDGPGGGKQLVGYVVPATAGSATDGEELRAFLGARLPEYMVPAAFVPLDALPLTPNGKLDRAALPAPEFTSTAYRPPATDGERILAAVFSEVLGRERVGVDDDFFSLGGDSIQSIQVVSRSRARGLSVSSQEIFRRRTVSAIAAAAAEAPTDEPPVLAEPEGGGVGRMPLMPVAHWLRERGPGFDRLSQAVVLELPPGIDRAGLSAVLTAVVDRHDLLRARLLPDALLVGEPGSVDVDPLVRRVAHEGPWTGESWHRLLTGELDAAAGRLDPAAGVVAQCVWFDPPSGPGRLLLALHHLVVDGVSWRILMPDLAAAWQQVRDGRTPELPPVGTSVRGWAHALADEASSETRRAELDTWRSLVDGPDPVLGTRRLDPAADVRSTVQKVRVQLPAPVTQALLTAVPDAYRGGVNDGLLAALALAVARWRRDRGVTEPSTLLRLEGHGREEEAIPGADLARTVGWFTSVFPVRLDTAGIDLDAAFEGRPAAGALLKAVKEQLLAVPDRGLGYGLLRHLDPLGAETLGTTSLGQIGFNYLGRFSATDMPEQLRGLGWTLTDDITRYTELAELDAGHDPAMPALCELDINAMVTDTPEGPRIGAVFAAPEGVLSAAEVRELADLWCAALAALAGHATSPDAGGLTPSDVPLVAVGQREIEAWEGRYPQLTDIWPLTPLQSGLLHHSLLADDDGDTYQVQLVFDFEGPVDAERMRAAGQALLDRHAALRTAYVPNAAGDLVQLVVDGVELPWRERTVAADSFERFLTEDRTEPFDPATPPLLRLTLVHIADAHTRLVLTAHHVLFDGWSEPLLLHDLIRLYAGTPTSLPAPRSFKDFVTWLDRQDHERSVRAHTEALAGLTGPTLVATGASAEGFGVRDLALTPDEAQALLRRAADLGSTPSNVLQAAWAAVLAEITGSTDVVFGTTVSGRPPTLPGVDDVVGLCINTLPVRVRCRPSSTPAQLVADLQETHAALLEHHHTGLIDIHAATGFDTLFDTLVVYQSYPFDNAAIAEASAVAGLPTPGFRSLAGSHYALVVMAEQDPLPRLRLQYDNGALDPDTVDRIADLLLRMVRAFVADAGIPVGTVAAGRPRPRKGPARPAGPLLAARVARHADAALVVDDVPTTLGEIAADAERLARTCREHGLGPGSVVAVGCAHPVDQLTGLLAVLGAGACFVELDPRDPLAWSEAVAREARPDAAIVDEPTSGGPWGEVPRILVGLGGPDAGDGPGEVRPDQPACLDFVPDATTTPYGLLLTQAGLAAGAARFTAGGDEPLTAGPETRATELLLALCAGRRVEIRKGAAPLSPAPVTGDEVRLLSPSLAAVAPGGTGELYLAGDFAHGIPGRPAATAQRFVADPHGAPGSRLYRTGVRLRHTAGPVSAEAGHEPEAARTVLLAHPRVAQAAVVTAAQGLVAYVVAAEQQTVAPDELRAHVAQHLPARMVPTTLTALETLPVTASGRLDVRRLPDPPGTSRRAARTGHEEVLCGLFADVLGRQEVGIDDDFFALGGNSLLATRLISRIRDQLGTEVAIGAMFRHRTIAELTARWDEITTRSGPRLRRRSKE</sequence>
<gene>
    <name evidence="7" type="ORF">ABT384_26660</name>
</gene>
<dbReference type="InterPro" id="IPR029058">
    <property type="entry name" value="AB_hydrolase_fold"/>
</dbReference>
<dbReference type="Gene3D" id="3.30.559.10">
    <property type="entry name" value="Chloramphenicol acetyltransferase-like domain"/>
    <property type="match status" value="2"/>
</dbReference>
<evidence type="ECO:0000256" key="2">
    <source>
        <dbReference type="ARBA" id="ARBA00022450"/>
    </source>
</evidence>
<organism evidence="7 8">
    <name type="scientific">Streptomyces lanatus</name>
    <dbReference type="NCBI Taxonomy" id="66900"/>
    <lineage>
        <taxon>Bacteria</taxon>
        <taxon>Bacillati</taxon>
        <taxon>Actinomycetota</taxon>
        <taxon>Actinomycetes</taxon>
        <taxon>Kitasatosporales</taxon>
        <taxon>Streptomycetaceae</taxon>
        <taxon>Streptomyces</taxon>
    </lineage>
</organism>
<dbReference type="InterPro" id="IPR025110">
    <property type="entry name" value="AMP-bd_C"/>
</dbReference>
<evidence type="ECO:0000313" key="8">
    <source>
        <dbReference type="Proteomes" id="UP001486207"/>
    </source>
</evidence>
<dbReference type="Gene3D" id="3.40.50.980">
    <property type="match status" value="2"/>
</dbReference>
<dbReference type="PANTHER" id="PTHR45527">
    <property type="entry name" value="NONRIBOSOMAL PEPTIDE SYNTHETASE"/>
    <property type="match status" value="1"/>
</dbReference>
<dbReference type="InterPro" id="IPR000873">
    <property type="entry name" value="AMP-dep_synth/lig_dom"/>
</dbReference>
<evidence type="ECO:0000256" key="5">
    <source>
        <dbReference type="ARBA" id="ARBA00023194"/>
    </source>
</evidence>
<dbReference type="InterPro" id="IPR020845">
    <property type="entry name" value="AMP-binding_CS"/>
</dbReference>
<dbReference type="InterPro" id="IPR020806">
    <property type="entry name" value="PKS_PP-bd"/>
</dbReference>
<dbReference type="RefSeq" id="WP_190073216.1">
    <property type="nucleotide sequence ID" value="NZ_BNBM01000013.1"/>
</dbReference>
<keyword evidence="8" id="KW-1185">Reference proteome</keyword>
<dbReference type="InterPro" id="IPR001242">
    <property type="entry name" value="Condensation_dom"/>
</dbReference>
<dbReference type="InterPro" id="IPR023213">
    <property type="entry name" value="CAT-like_dom_sf"/>
</dbReference>
<evidence type="ECO:0000259" key="6">
    <source>
        <dbReference type="PROSITE" id="PS50075"/>
    </source>
</evidence>
<dbReference type="NCBIfam" id="TIGR01733">
    <property type="entry name" value="AA-adenyl-dom"/>
    <property type="match status" value="1"/>
</dbReference>
<dbReference type="InterPro" id="IPR045851">
    <property type="entry name" value="AMP-bd_C_sf"/>
</dbReference>
<dbReference type="SMART" id="SM00823">
    <property type="entry name" value="PKS_PP"/>
    <property type="match status" value="2"/>
</dbReference>
<dbReference type="InterPro" id="IPR009081">
    <property type="entry name" value="PP-bd_ACP"/>
</dbReference>
<dbReference type="Gene3D" id="3.30.559.30">
    <property type="entry name" value="Nonribosomal peptide synthetase, condensation domain"/>
    <property type="match status" value="2"/>
</dbReference>
<evidence type="ECO:0000256" key="1">
    <source>
        <dbReference type="ARBA" id="ARBA00001957"/>
    </source>
</evidence>
<dbReference type="PROSITE" id="PS00455">
    <property type="entry name" value="AMP_BINDING"/>
    <property type="match status" value="1"/>
</dbReference>
<dbReference type="Gene3D" id="3.40.50.1820">
    <property type="entry name" value="alpha/beta hydrolase"/>
    <property type="match status" value="1"/>
</dbReference>
<comment type="caution">
    <text evidence="7">The sequence shown here is derived from an EMBL/GenBank/DDBJ whole genome shotgun (WGS) entry which is preliminary data.</text>
</comment>
<keyword evidence="4" id="KW-0677">Repeat</keyword>
<dbReference type="Gene3D" id="3.30.300.30">
    <property type="match status" value="2"/>
</dbReference>
<dbReference type="InterPro" id="IPR010060">
    <property type="entry name" value="NRPS_synth"/>
</dbReference>
<dbReference type="PROSITE" id="PS50075">
    <property type="entry name" value="CARRIER"/>
    <property type="match status" value="2"/>
</dbReference>
<dbReference type="InterPro" id="IPR042099">
    <property type="entry name" value="ANL_N_sf"/>
</dbReference>
<dbReference type="NCBIfam" id="TIGR01720">
    <property type="entry name" value="NRPS-para261"/>
    <property type="match status" value="1"/>
</dbReference>
<dbReference type="Pfam" id="PF00550">
    <property type="entry name" value="PP-binding"/>
    <property type="match status" value="2"/>
</dbReference>
<dbReference type="SUPFAM" id="SSF47336">
    <property type="entry name" value="ACP-like"/>
    <property type="match status" value="2"/>
</dbReference>
<feature type="domain" description="Carrier" evidence="6">
    <location>
        <begin position="514"/>
        <end position="588"/>
    </location>
</feature>
<accession>A0ABV1XX91</accession>
<keyword evidence="5" id="KW-0045">Antibiotic biosynthesis</keyword>
<evidence type="ECO:0000256" key="3">
    <source>
        <dbReference type="ARBA" id="ARBA00022553"/>
    </source>
</evidence>
<dbReference type="InterPro" id="IPR006162">
    <property type="entry name" value="Ppantetheine_attach_site"/>
</dbReference>
<dbReference type="Proteomes" id="UP001486207">
    <property type="component" value="Unassembled WGS sequence"/>
</dbReference>
<proteinExistence type="predicted"/>
<dbReference type="CDD" id="cd12117">
    <property type="entry name" value="A_NRPS_Srf_like"/>
    <property type="match status" value="1"/>
</dbReference>
<protein>
    <submittedName>
        <fullName evidence="7">Non-ribosomal peptide synthetase</fullName>
    </submittedName>
</protein>
<dbReference type="Pfam" id="PF00501">
    <property type="entry name" value="AMP-binding"/>
    <property type="match status" value="2"/>
</dbReference>
<dbReference type="EMBL" id="JBEPFB010000013">
    <property type="protein sequence ID" value="MER7376217.1"/>
    <property type="molecule type" value="Genomic_DNA"/>
</dbReference>
<dbReference type="Pfam" id="PF13193">
    <property type="entry name" value="AMP-binding_C"/>
    <property type="match status" value="2"/>
</dbReference>
<dbReference type="SUPFAM" id="SSF52777">
    <property type="entry name" value="CoA-dependent acyltransferases"/>
    <property type="match status" value="4"/>
</dbReference>
<dbReference type="PROSITE" id="PS00012">
    <property type="entry name" value="PHOSPHOPANTETHEINE"/>
    <property type="match status" value="1"/>
</dbReference>
<dbReference type="SUPFAM" id="SSF56801">
    <property type="entry name" value="Acetyl-CoA synthetase-like"/>
    <property type="match status" value="2"/>
</dbReference>
<dbReference type="Gene3D" id="3.40.50.12780">
    <property type="entry name" value="N-terminal domain of ligase-like"/>
    <property type="match status" value="1"/>
</dbReference>
<name>A0ABV1XX91_9ACTN</name>
<dbReference type="Gene3D" id="1.10.1200.10">
    <property type="entry name" value="ACP-like"/>
    <property type="match status" value="1"/>
</dbReference>
<feature type="domain" description="Carrier" evidence="6">
    <location>
        <begin position="1909"/>
        <end position="1984"/>
    </location>
</feature>
<dbReference type="PANTHER" id="PTHR45527:SF1">
    <property type="entry name" value="FATTY ACID SYNTHASE"/>
    <property type="match status" value="1"/>
</dbReference>
<dbReference type="Pfam" id="PF00668">
    <property type="entry name" value="Condensation"/>
    <property type="match status" value="2"/>
</dbReference>
<comment type="cofactor">
    <cofactor evidence="1">
        <name>pantetheine 4'-phosphate</name>
        <dbReference type="ChEBI" id="CHEBI:47942"/>
    </cofactor>
</comment>
<keyword evidence="2" id="KW-0596">Phosphopantetheine</keyword>